<reference evidence="9 10" key="1">
    <citation type="journal article" date="2010" name="Stand. Genomic Sci.">
        <title>Non-contiguous finished genome sequence of Aminomonas paucivorans type strain (GLU-3).</title>
        <authorList>
            <person name="Pitluck S."/>
            <person name="Yasawong M."/>
            <person name="Held B."/>
            <person name="Lapidus A."/>
            <person name="Nolan M."/>
            <person name="Copeland A."/>
            <person name="Lucas S."/>
            <person name="Del Rio T.G."/>
            <person name="Tice H."/>
            <person name="Cheng J.F."/>
            <person name="Chertkov O."/>
            <person name="Goodwin L."/>
            <person name="Tapia R."/>
            <person name="Han C."/>
            <person name="Liolios K."/>
            <person name="Ivanova N."/>
            <person name="Mavromatis K."/>
            <person name="Ovchinnikova G."/>
            <person name="Pati A."/>
            <person name="Chen A."/>
            <person name="Palaniappan K."/>
            <person name="Land M."/>
            <person name="Hauser L."/>
            <person name="Chang Y.J."/>
            <person name="Jeffries C.D."/>
            <person name="Pukall R."/>
            <person name="Spring S."/>
            <person name="Rohde M."/>
            <person name="Sikorski J."/>
            <person name="Goker M."/>
            <person name="Woyke T."/>
            <person name="Bristow J."/>
            <person name="Eisen J.A."/>
            <person name="Markowitz V."/>
            <person name="Hugenholtz P."/>
            <person name="Kyrpides N.C."/>
            <person name="Klenk H.P."/>
        </authorList>
    </citation>
    <scope>NUCLEOTIDE SEQUENCE [LARGE SCALE GENOMIC DNA]</scope>
    <source>
        <strain evidence="9 10">DSM 12260</strain>
    </source>
</reference>
<protein>
    <submittedName>
        <fullName evidence="9">Major facilitator superfamily MFS_1</fullName>
    </submittedName>
</protein>
<evidence type="ECO:0000256" key="3">
    <source>
        <dbReference type="ARBA" id="ARBA00022475"/>
    </source>
</evidence>
<dbReference type="PROSITE" id="PS50850">
    <property type="entry name" value="MFS"/>
    <property type="match status" value="1"/>
</dbReference>
<keyword evidence="4 7" id="KW-0812">Transmembrane</keyword>
<feature type="transmembrane region" description="Helical" evidence="7">
    <location>
        <begin position="227"/>
        <end position="247"/>
    </location>
</feature>
<dbReference type="EMBL" id="CM001022">
    <property type="protein sequence ID" value="EFQ23942.1"/>
    <property type="molecule type" value="Genomic_DNA"/>
</dbReference>
<feature type="transmembrane region" description="Helical" evidence="7">
    <location>
        <begin position="7"/>
        <end position="25"/>
    </location>
</feature>
<dbReference type="InterPro" id="IPR020846">
    <property type="entry name" value="MFS_dom"/>
</dbReference>
<feature type="transmembrane region" description="Helical" evidence="7">
    <location>
        <begin position="37"/>
        <end position="55"/>
    </location>
</feature>
<feature type="transmembrane region" description="Helical" evidence="7">
    <location>
        <begin position="155"/>
        <end position="172"/>
    </location>
</feature>
<keyword evidence="10" id="KW-1185">Reference proteome</keyword>
<keyword evidence="6 7" id="KW-0472">Membrane</keyword>
<dbReference type="GO" id="GO:0022857">
    <property type="term" value="F:transmembrane transporter activity"/>
    <property type="evidence" value="ECO:0007669"/>
    <property type="project" value="InterPro"/>
</dbReference>
<feature type="transmembrane region" description="Helical" evidence="7">
    <location>
        <begin position="93"/>
        <end position="113"/>
    </location>
</feature>
<dbReference type="SUPFAM" id="SSF103473">
    <property type="entry name" value="MFS general substrate transporter"/>
    <property type="match status" value="1"/>
</dbReference>
<feature type="transmembrane region" description="Helical" evidence="7">
    <location>
        <begin position="348"/>
        <end position="367"/>
    </location>
</feature>
<evidence type="ECO:0000256" key="5">
    <source>
        <dbReference type="ARBA" id="ARBA00022989"/>
    </source>
</evidence>
<proteinExistence type="predicted"/>
<gene>
    <name evidence="9" type="ORF">Apau_1523</name>
</gene>
<dbReference type="PANTHER" id="PTHR23517">
    <property type="entry name" value="RESISTANCE PROTEIN MDTM, PUTATIVE-RELATED-RELATED"/>
    <property type="match status" value="1"/>
</dbReference>
<feature type="transmembrane region" description="Helical" evidence="7">
    <location>
        <begin position="200"/>
        <end position="221"/>
    </location>
</feature>
<evidence type="ECO:0000259" key="8">
    <source>
        <dbReference type="PROSITE" id="PS50850"/>
    </source>
</evidence>
<evidence type="ECO:0000256" key="7">
    <source>
        <dbReference type="SAM" id="Phobius"/>
    </source>
</evidence>
<dbReference type="PaxDb" id="584708-Apau_1523"/>
<dbReference type="InterPro" id="IPR036259">
    <property type="entry name" value="MFS_trans_sf"/>
</dbReference>
<feature type="transmembrane region" description="Helical" evidence="7">
    <location>
        <begin position="125"/>
        <end position="149"/>
    </location>
</feature>
<feature type="transmembrane region" description="Helical" evidence="7">
    <location>
        <begin position="317"/>
        <end position="336"/>
    </location>
</feature>
<evidence type="ECO:0000256" key="1">
    <source>
        <dbReference type="ARBA" id="ARBA00004651"/>
    </source>
</evidence>
<dbReference type="Gene3D" id="1.20.1250.20">
    <property type="entry name" value="MFS general substrate transporter like domains"/>
    <property type="match status" value="2"/>
</dbReference>
<feature type="transmembrane region" description="Helical" evidence="7">
    <location>
        <begin position="284"/>
        <end position="305"/>
    </location>
</feature>
<evidence type="ECO:0000256" key="2">
    <source>
        <dbReference type="ARBA" id="ARBA00022448"/>
    </source>
</evidence>
<feature type="domain" description="Major facilitator superfamily (MFS) profile" evidence="8">
    <location>
        <begin position="1"/>
        <end position="371"/>
    </location>
</feature>
<dbReference type="HOGENOM" id="CLU_059146_0_0_0"/>
<dbReference type="eggNOG" id="COG2814">
    <property type="taxonomic scope" value="Bacteria"/>
</dbReference>
<dbReference type="AlphaFoldDB" id="E3D136"/>
<keyword evidence="3" id="KW-1003">Cell membrane</keyword>
<organism evidence="9 10">
    <name type="scientific">Aminomonas paucivorans DSM 12260</name>
    <dbReference type="NCBI Taxonomy" id="584708"/>
    <lineage>
        <taxon>Bacteria</taxon>
        <taxon>Thermotogati</taxon>
        <taxon>Synergistota</taxon>
        <taxon>Synergistia</taxon>
        <taxon>Synergistales</taxon>
        <taxon>Synergistaceae</taxon>
        <taxon>Aminomonas</taxon>
    </lineage>
</organism>
<feature type="transmembrane region" description="Helical" evidence="7">
    <location>
        <begin position="67"/>
        <end position="87"/>
    </location>
</feature>
<keyword evidence="5 7" id="KW-1133">Transmembrane helix</keyword>
<dbReference type="STRING" id="584708.Apau_1523"/>
<accession>E3D136</accession>
<evidence type="ECO:0000256" key="6">
    <source>
        <dbReference type="ARBA" id="ARBA00023136"/>
    </source>
</evidence>
<evidence type="ECO:0000313" key="10">
    <source>
        <dbReference type="Proteomes" id="UP000005096"/>
    </source>
</evidence>
<dbReference type="InterPro" id="IPR011701">
    <property type="entry name" value="MFS"/>
</dbReference>
<sequence length="383" mass="40586">MVATLGLGYFALFGVSNVYYLLPQYLSHAGVGSSQQVGWIVGAFYMATTFSRPFGGGLVRRMGFRRLFRWGGLLGIAGALGFALVGSYTPGLLLFRVILGVSQTLFVVGFTTYQGLVIPESSRGVAFSAISAGGILPLMTLVPLGDLFLQRGYDVAYLLVPLAAALGVFYLGERLPEQSLRGRGREGSLVGVLRNPSLRLLCLSSFCFSLGDACLVVLASLAQSRGVLVSAFFMANASVAAGIRLFGARLLDRLPRRHLAAPAMAGLALALFGCTWATGNGAMAFWGGVFGVAMGWGFPLHMALIADLATPEERPHASAMVWFAMGGSFALVPVLMGYGVDWLGAEGSFRGFAGFLLLLSLGLGVLWERDLRRHPGRPVPTGS</sequence>
<dbReference type="InterPro" id="IPR050171">
    <property type="entry name" value="MFS_Transporters"/>
</dbReference>
<dbReference type="GO" id="GO:0005886">
    <property type="term" value="C:plasma membrane"/>
    <property type="evidence" value="ECO:0007669"/>
    <property type="project" value="UniProtKB-SubCell"/>
</dbReference>
<dbReference type="Pfam" id="PF07690">
    <property type="entry name" value="MFS_1"/>
    <property type="match status" value="1"/>
</dbReference>
<name>E3D136_9BACT</name>
<feature type="transmembrane region" description="Helical" evidence="7">
    <location>
        <begin position="259"/>
        <end position="278"/>
    </location>
</feature>
<keyword evidence="2" id="KW-0813">Transport</keyword>
<comment type="subcellular location">
    <subcellularLocation>
        <location evidence="1">Cell membrane</location>
        <topology evidence="1">Multi-pass membrane protein</topology>
    </subcellularLocation>
</comment>
<evidence type="ECO:0000313" key="9">
    <source>
        <dbReference type="EMBL" id="EFQ23942.1"/>
    </source>
</evidence>
<evidence type="ECO:0000256" key="4">
    <source>
        <dbReference type="ARBA" id="ARBA00022692"/>
    </source>
</evidence>
<dbReference type="Proteomes" id="UP000005096">
    <property type="component" value="Chromosome"/>
</dbReference>